<feature type="non-terminal residue" evidence="1">
    <location>
        <position position="39"/>
    </location>
</feature>
<evidence type="ECO:0000313" key="2">
    <source>
        <dbReference type="Proteomes" id="UP000004410"/>
    </source>
</evidence>
<protein>
    <submittedName>
        <fullName evidence="1">Uncharacterized protein</fullName>
    </submittedName>
</protein>
<reference evidence="1 2" key="1">
    <citation type="submission" date="2007-04" db="EMBL/GenBank/DDBJ databases">
        <authorList>
            <person name="Fulton L."/>
            <person name="Clifton S."/>
            <person name="Fulton B."/>
            <person name="Xu J."/>
            <person name="Minx P."/>
            <person name="Pepin K.H."/>
            <person name="Johnson M."/>
            <person name="Thiruvilangam P."/>
            <person name="Bhonagiri V."/>
            <person name="Nash W.E."/>
            <person name="Mardis E.R."/>
            <person name="Wilson R.K."/>
        </authorList>
    </citation>
    <scope>NUCLEOTIDE SEQUENCE [LARGE SCALE GENOMIC DNA]</scope>
    <source>
        <strain evidence="1 2">ATCC 29149</strain>
    </source>
</reference>
<name>A7B8Q1_MEDG7</name>
<sequence length="39" mass="4361">MSGAETHYRSLGIDECQLVEEHSYRDEAVPEGAVGLVRR</sequence>
<organism evidence="1 2">
    <name type="scientific">Mediterraneibacter gnavus (strain ATCC 29149 / DSM 114966 / JCM 6515 / VPI C7-9)</name>
    <name type="common">Ruminococcus gnavus</name>
    <dbReference type="NCBI Taxonomy" id="411470"/>
    <lineage>
        <taxon>Bacteria</taxon>
        <taxon>Bacillati</taxon>
        <taxon>Bacillota</taxon>
        <taxon>Clostridia</taxon>
        <taxon>Lachnospirales</taxon>
        <taxon>Lachnospiraceae</taxon>
        <taxon>Mediterraneibacter</taxon>
    </lineage>
</organism>
<proteinExistence type="predicted"/>
<evidence type="ECO:0000313" key="1">
    <source>
        <dbReference type="EMBL" id="EDN75701.1"/>
    </source>
</evidence>
<reference evidence="1 2" key="2">
    <citation type="submission" date="2007-06" db="EMBL/GenBank/DDBJ databases">
        <title>Draft genome sequence of Ruminococcus gnavus (ATCC 29149).</title>
        <authorList>
            <person name="Sudarsanam P."/>
            <person name="Ley R."/>
            <person name="Guruge J."/>
            <person name="Turnbaugh P.J."/>
            <person name="Mahowald M."/>
            <person name="Liep D."/>
            <person name="Gordon J."/>
        </authorList>
    </citation>
    <scope>NUCLEOTIDE SEQUENCE [LARGE SCALE GENOMIC DNA]</scope>
    <source>
        <strain evidence="1 2">ATCC 29149</strain>
    </source>
</reference>
<dbReference type="AlphaFoldDB" id="A7B8Q1"/>
<gene>
    <name evidence="1" type="ORF">RUMGNA_03974</name>
</gene>
<comment type="caution">
    <text evidence="1">The sequence shown here is derived from an EMBL/GenBank/DDBJ whole genome shotgun (WGS) entry which is preliminary data.</text>
</comment>
<dbReference type="PaxDb" id="411470-RUMGNA_03974"/>
<dbReference type="Proteomes" id="UP000004410">
    <property type="component" value="Unassembled WGS sequence"/>
</dbReference>
<accession>A7B8Q1</accession>
<dbReference type="EMBL" id="AAYG02000043">
    <property type="protein sequence ID" value="EDN75701.1"/>
    <property type="molecule type" value="Genomic_DNA"/>
</dbReference>